<gene>
    <name evidence="2" type="ORF">G3M48_000679</name>
</gene>
<evidence type="ECO:0000313" key="3">
    <source>
        <dbReference type="Proteomes" id="UP001397290"/>
    </source>
</evidence>
<name>A0AAW0S0I2_9HYPO</name>
<keyword evidence="3" id="KW-1185">Reference proteome</keyword>
<sequence>MKDHTRQDADTEARNGPANAQHGNIDRCALQDAADDPEHAADLQGHLSRVSIGEERGRQRSESSSVTLFCSSIYSVKHLDISIQSMAFTDQEKIICLLPQAVSEAST</sequence>
<dbReference type="Proteomes" id="UP001397290">
    <property type="component" value="Unassembled WGS sequence"/>
</dbReference>
<comment type="caution">
    <text evidence="2">The sequence shown here is derived from an EMBL/GenBank/DDBJ whole genome shotgun (WGS) entry which is preliminary data.</text>
</comment>
<reference evidence="2 3" key="1">
    <citation type="submission" date="2020-02" db="EMBL/GenBank/DDBJ databases">
        <title>Comparative genomics of the hypocrealean fungal genus Beauvera.</title>
        <authorList>
            <person name="Showalter D.N."/>
            <person name="Bushley K.E."/>
            <person name="Rehner S.A."/>
        </authorList>
    </citation>
    <scope>NUCLEOTIDE SEQUENCE [LARGE SCALE GENOMIC DNA]</scope>
    <source>
        <strain evidence="2 3">ARSEF4384</strain>
    </source>
</reference>
<feature type="compositionally biased region" description="Basic and acidic residues" evidence="1">
    <location>
        <begin position="52"/>
        <end position="61"/>
    </location>
</feature>
<dbReference type="EMBL" id="JAAHCF010000116">
    <property type="protein sequence ID" value="KAK8147937.1"/>
    <property type="molecule type" value="Genomic_DNA"/>
</dbReference>
<evidence type="ECO:0000313" key="2">
    <source>
        <dbReference type="EMBL" id="KAK8147937.1"/>
    </source>
</evidence>
<feature type="region of interest" description="Disordered" evidence="1">
    <location>
        <begin position="1"/>
        <end position="65"/>
    </location>
</feature>
<feature type="compositionally biased region" description="Basic and acidic residues" evidence="1">
    <location>
        <begin position="1"/>
        <end position="13"/>
    </location>
</feature>
<organism evidence="2 3">
    <name type="scientific">Beauveria asiatica</name>
    <dbReference type="NCBI Taxonomy" id="1069075"/>
    <lineage>
        <taxon>Eukaryota</taxon>
        <taxon>Fungi</taxon>
        <taxon>Dikarya</taxon>
        <taxon>Ascomycota</taxon>
        <taxon>Pezizomycotina</taxon>
        <taxon>Sordariomycetes</taxon>
        <taxon>Hypocreomycetidae</taxon>
        <taxon>Hypocreales</taxon>
        <taxon>Cordycipitaceae</taxon>
        <taxon>Beauveria</taxon>
    </lineage>
</organism>
<dbReference type="AlphaFoldDB" id="A0AAW0S0I2"/>
<protein>
    <submittedName>
        <fullName evidence="2">Uncharacterized protein</fullName>
    </submittedName>
</protein>
<accession>A0AAW0S0I2</accession>
<proteinExistence type="predicted"/>
<evidence type="ECO:0000256" key="1">
    <source>
        <dbReference type="SAM" id="MobiDB-lite"/>
    </source>
</evidence>